<evidence type="ECO:0000256" key="6">
    <source>
        <dbReference type="SAM" id="Phobius"/>
    </source>
</evidence>
<keyword evidence="2 6" id="KW-0812">Transmembrane</keyword>
<keyword evidence="4 6" id="KW-0472">Membrane</keyword>
<evidence type="ECO:0000256" key="2">
    <source>
        <dbReference type="ARBA" id="ARBA00022692"/>
    </source>
</evidence>
<dbReference type="Proteomes" id="UP001216579">
    <property type="component" value="Unassembled WGS sequence"/>
</dbReference>
<comment type="caution">
    <text evidence="7">The sequence shown here is derived from an EMBL/GenBank/DDBJ whole genome shotgun (WGS) entry which is preliminary data.</text>
</comment>
<reference evidence="7 8" key="1">
    <citation type="submission" date="2023-03" db="EMBL/GenBank/DDBJ databases">
        <title>Draft genome sequence of Streptomyces sp. RB6PN23 isolated from peat swamp forest in Thailand.</title>
        <authorList>
            <person name="Klaysubun C."/>
            <person name="Duangmal K."/>
        </authorList>
    </citation>
    <scope>NUCLEOTIDE SEQUENCE [LARGE SCALE GENOMIC DNA]</scope>
    <source>
        <strain evidence="7 8">RB6PN23</strain>
    </source>
</reference>
<feature type="transmembrane region" description="Helical" evidence="6">
    <location>
        <begin position="237"/>
        <end position="259"/>
    </location>
</feature>
<dbReference type="Pfam" id="PF01988">
    <property type="entry name" value="VIT1"/>
    <property type="match status" value="1"/>
</dbReference>
<organism evidence="7 8">
    <name type="scientific">Streptomyces silvisoli</name>
    <dbReference type="NCBI Taxonomy" id="3034235"/>
    <lineage>
        <taxon>Bacteria</taxon>
        <taxon>Bacillati</taxon>
        <taxon>Actinomycetota</taxon>
        <taxon>Actinomycetes</taxon>
        <taxon>Kitasatosporales</taxon>
        <taxon>Streptomycetaceae</taxon>
        <taxon>Streptomyces</taxon>
    </lineage>
</organism>
<accession>A0ABT5ZIG8</accession>
<feature type="transmembrane region" description="Helical" evidence="6">
    <location>
        <begin position="271"/>
        <end position="292"/>
    </location>
</feature>
<evidence type="ECO:0000313" key="8">
    <source>
        <dbReference type="Proteomes" id="UP001216579"/>
    </source>
</evidence>
<evidence type="ECO:0000256" key="5">
    <source>
        <dbReference type="SAM" id="MobiDB-lite"/>
    </source>
</evidence>
<gene>
    <name evidence="7" type="ORF">P3G67_10250</name>
</gene>
<protein>
    <submittedName>
        <fullName evidence="7">VIT1/CCC1 transporter family protein</fullName>
    </submittedName>
</protein>
<proteinExistence type="predicted"/>
<evidence type="ECO:0000256" key="3">
    <source>
        <dbReference type="ARBA" id="ARBA00022989"/>
    </source>
</evidence>
<evidence type="ECO:0000256" key="1">
    <source>
        <dbReference type="ARBA" id="ARBA00004127"/>
    </source>
</evidence>
<evidence type="ECO:0000256" key="4">
    <source>
        <dbReference type="ARBA" id="ARBA00023136"/>
    </source>
</evidence>
<evidence type="ECO:0000313" key="7">
    <source>
        <dbReference type="EMBL" id="MDF3289617.1"/>
    </source>
</evidence>
<dbReference type="EMBL" id="JARJBC010000005">
    <property type="protein sequence ID" value="MDF3289617.1"/>
    <property type="molecule type" value="Genomic_DNA"/>
</dbReference>
<dbReference type="PANTHER" id="PTHR31851">
    <property type="entry name" value="FE(2+)/MN(2+) TRANSPORTER PCL1"/>
    <property type="match status" value="1"/>
</dbReference>
<feature type="transmembrane region" description="Helical" evidence="6">
    <location>
        <begin position="209"/>
        <end position="231"/>
    </location>
</feature>
<feature type="region of interest" description="Disordered" evidence="5">
    <location>
        <begin position="1"/>
        <end position="45"/>
    </location>
</feature>
<dbReference type="InterPro" id="IPR008217">
    <property type="entry name" value="Ccc1_fam"/>
</dbReference>
<sequence length="293" mass="30237">MSVNTQWLHSPGPPPEPYSAGMDATGAQPAGPYATQQFTMPVPPPPAMPPVVPAAPPRREPGGRHRALRHRDVSGGWLRPAVFGAMDGLVTNASLIAGVGGGGAADHTILLTGLAGLIAGAFSMATGEYISVSSQNELTQAEVAVEQLQHSRNPEAEQRELAEVFVKRGVDPHLADVVVRQISADPEQAIAVHVREELGIDPDDLPSPWTAAGASFASFTVGALIPLLPYFLGLPSFVLALVLAGLAAFLGGGAVARLTGRPMLVGGVRQFALGALATGMTFLVGHLVGAHLS</sequence>
<comment type="subcellular location">
    <subcellularLocation>
        <location evidence="1">Endomembrane system</location>
        <topology evidence="1">Multi-pass membrane protein</topology>
    </subcellularLocation>
</comment>
<keyword evidence="3 6" id="KW-1133">Transmembrane helix</keyword>
<keyword evidence="8" id="KW-1185">Reference proteome</keyword>
<name>A0ABT5ZIG8_9ACTN</name>